<evidence type="ECO:0000256" key="5">
    <source>
        <dbReference type="ARBA" id="ARBA00023242"/>
    </source>
</evidence>
<feature type="compositionally biased region" description="Polar residues" evidence="6">
    <location>
        <begin position="1029"/>
        <end position="1039"/>
    </location>
</feature>
<dbReference type="Pfam" id="PF20222">
    <property type="entry name" value="DUF6581"/>
    <property type="match status" value="1"/>
</dbReference>
<protein>
    <submittedName>
        <fullName evidence="10">Uncharacterized protein</fullName>
    </submittedName>
</protein>
<feature type="compositionally biased region" description="Basic and acidic residues" evidence="6">
    <location>
        <begin position="1013"/>
        <end position="1022"/>
    </location>
</feature>
<feature type="domain" description="B-block binding subunit of TFIIIC" evidence="7">
    <location>
        <begin position="244"/>
        <end position="312"/>
    </location>
</feature>
<feature type="domain" description="Transcription factor tau subunit sfc3/Tfc3 C-terminal" evidence="8">
    <location>
        <begin position="1906"/>
        <end position="2320"/>
    </location>
</feature>
<evidence type="ECO:0000313" key="10">
    <source>
        <dbReference type="EMBL" id="TKA69097.1"/>
    </source>
</evidence>
<proteinExistence type="predicted"/>
<feature type="compositionally biased region" description="Polar residues" evidence="6">
    <location>
        <begin position="1054"/>
        <end position="1063"/>
    </location>
</feature>
<dbReference type="Pfam" id="PF04182">
    <property type="entry name" value="B-block_TFIIIC"/>
    <property type="match status" value="1"/>
</dbReference>
<accession>A0A4U0X0J4</accession>
<dbReference type="EMBL" id="NAJN01000757">
    <property type="protein sequence ID" value="TKA69097.1"/>
    <property type="molecule type" value="Genomic_DNA"/>
</dbReference>
<evidence type="ECO:0000313" key="11">
    <source>
        <dbReference type="Proteomes" id="UP000308768"/>
    </source>
</evidence>
<name>A0A4U0X0J4_9PEZI</name>
<dbReference type="GO" id="GO:0042791">
    <property type="term" value="P:5S class rRNA transcription by RNA polymerase III"/>
    <property type="evidence" value="ECO:0007669"/>
    <property type="project" value="TreeGrafter"/>
</dbReference>
<sequence length="2322" mass="256634">MAKTFDELIDYLLQEVALCGEQGASTKDFHNFVHAFYALPEATSRWSNHEKVNVSTSAVNEAAAETARYGKVALGDARGIIKQTIDRPLLDKIWKWLTNHPDARVGRDREGNGLTLSEVETTQSSSGITAPSEQHNDVGKVDSVITTLNGGAPAGSSQGGLTEVLQSVRRDNTAQNPDNEANSIETNQLLPQNGSKLSSLSIVRGGSIRPDSQDPKTGLRLYVNEDRMWYAITGHGVDLKKVSKLEFQALSIIAAHGERGILQPELTRLSGQDKRSLPSRTTSLAQKGYVVKQHVLAKGMKTSLCTLKQYVKGPGAEGPAAADAHLTDMNDKNPFRDGMVFYGDLFDLVTKILEEQNNKIMVFEDMRMRLGIAGKREETRWFRAAVDRLAVLGLIRRIRARVSHEKVARQDRWLRCLQIVRPIEKGDRESFITMGTRKEKELREELDAEGEDDDELAPDDFDTLENVEVEEAARIAPQWTPERSQSHLLFDLVDKTGSRGISSMDLRRHALGLFWKRPLDSAMGRLTDAWEASQPPHLRHLALIKDIDIVEKANHYRYRSHDNFQRAVEAGQAAWDGVKEMSKIGKKKGRTNDRAARNQTDLDEWGFPRIPTSQVVGRAGDASLVECRTNSNVTADEKGRRSTTRAYDDGIEDSTDAEAKNSRKPPPGPNKPYRPLGRPRKYPKGQEPYKSGVLSSQKRERKRAAEAVEKARALAETLARQEVVSGTKRDAEAAGLDDNASPDITIGNGETQVTNPQTAVDGIESPTQSGVIPPQLSQNEPALKRRKPRGPGKKPSKKVRLAQEKTALEDGADAQTRHSLDVMTIDPAETGLHLTSTLQAAQIRVLGEDTSSLAAPPTEKVPNSNVLSSGAALGSSSADKATGANAAPARKMRGSNHKSSRKAIEAQALEPPVVISEDRVQELMAEILERKMTGVYINPLGSKKPSGTNKGRPRKAIIAVFRSDRLRKMDWFRLNPSTPIPTPSPRRPYAKRSYDDAEFGLDHFVPSKRLHRRSADADEPRLDSGIAVDNTSHGTTLDTSVPTSQVIRSAASDYISTGKPTQNSREDRFVSPYSGLSSHTSDLQPLHTTRPVTPAVDQRMPSDHITASVKATVLDSSVPQPLDEEGFGTIGQHAGTSGVSGLSDGHAQANAPVRTGRSSMGRTVMQMPSDLAANITTSLLPTPNHEEPDSALPRSNKDPVPTSSEVDPAVIPEPELTAGTPESSKMRVDAQNTRNTPKKQSAIAKAGVKFGGGSARFAKSQTILDIMHKAGGVYPGNSEMWHPFVTSWTKQGYTNRPDRTTVLAAINNLVSSGKLRKITFTFKGKGEGSVITKHILTTPDIYSTAQAVEDMRKKIVEKHPLLHLPHEVDIEEQLRYQAEHPNSAGHSVFPKVTFPMIDGQTVERQFQPVRLARLGGRTQKGGETNEQKRVEKTQRSHTYGKTRPRDVYKKRQGLLLEHLGSKDITEDRAAHQTTFPLGNTTYGPPYYSSPYPPRMSSAPVGSPLKLQKVNVLYTTRPQILQMACHLLSTCPAREQTWQQSMTPSSSLKRKRGKDDANNGVPKRPRGRPSIHSTAGQGSGLNGQALVTLQAQGSAQQKSVSLLSNVASWNIESIGLFMNPSQAFHSPSGTFSTEYGSDRQVFRDPGFHKDDQTIFEEMMPNSLKEILQDKRSKFPGRERNHDAWADPAYSRIDLEIKRVQKWETEFARSSNLGGCSLKQPRFINYSFPASDHEAGNGQESRSARWNDCDSQAFTLDHPPPADDIEYDLEDYGARQPKKKRQTGRATWNISLVDPTLQENTGTHDRTSMSNVVETVQTPWSVQFIPTWPSGVSNVLPDATAQQPAPQMTLAQALAAAQVTVSPSVTLPVNAPTPAPAFSAMSVPPPVDALPPAKQRRANRIHVAKPMTQLPPEEIERLIMAIVVVRSLTGGLEQQIAWGMVHQVFHYKYDTAYLRNRWGALKHRFNDVVEKLQPEFQNKFIGAYERKEVPVIDFQHPELYDWDFVVDWAEKNIEGPMIASDEIDELPATRKALDYAYKIQASFEDREPSKDEFLAIATTNQKRELLHHQFPHTILHDAAPAVHNPAVDRLMLAKSWVRANVLTPEAGYDMNCAASKLATLGGELIHNALTALMKEKIIVHVNKGRLTPGRNYDIADQFLHVFKRPLELAHFRQALTLKSKLDAAFRAGESYTIVGHAPDGEFLALENLIANGRVRLVPHLPPIDHDHTNPAPRISKWGFTEGNYRTVQMDRSKIHFALSVTPSPSYTYGNPLPFASHPPPLSHTGSRYEGMLPLWCDIHGGVMRETWHMLLVATLGLLATRPVL</sequence>
<dbReference type="GO" id="GO:0006384">
    <property type="term" value="P:transcription initiation at RNA polymerase III promoter"/>
    <property type="evidence" value="ECO:0007669"/>
    <property type="project" value="InterPro"/>
</dbReference>
<feature type="compositionally biased region" description="Basic and acidic residues" evidence="6">
    <location>
        <begin position="1423"/>
        <end position="1434"/>
    </location>
</feature>
<gene>
    <name evidence="10" type="ORF">B0A49_04412</name>
</gene>
<evidence type="ECO:0000256" key="3">
    <source>
        <dbReference type="ARBA" id="ARBA00023125"/>
    </source>
</evidence>
<evidence type="ECO:0000256" key="6">
    <source>
        <dbReference type="SAM" id="MobiDB-lite"/>
    </source>
</evidence>
<comment type="caution">
    <text evidence="10">The sequence shown here is derived from an EMBL/GenBank/DDBJ whole genome shotgun (WGS) entry which is preliminary data.</text>
</comment>
<dbReference type="CDD" id="cd16169">
    <property type="entry name" value="Tau138_eWH"/>
    <property type="match status" value="1"/>
</dbReference>
<feature type="region of interest" description="Disordered" evidence="6">
    <location>
        <begin position="1053"/>
        <end position="1089"/>
    </location>
</feature>
<dbReference type="InterPro" id="IPR007309">
    <property type="entry name" value="TFIIIC_Bblock-bd"/>
</dbReference>
<feature type="region of interest" description="Disordered" evidence="6">
    <location>
        <begin position="1122"/>
        <end position="1160"/>
    </location>
</feature>
<feature type="region of interest" description="Disordered" evidence="6">
    <location>
        <begin position="852"/>
        <end position="905"/>
    </location>
</feature>
<keyword evidence="4" id="KW-0804">Transcription</keyword>
<feature type="compositionally biased region" description="Polar residues" evidence="6">
    <location>
        <begin position="1536"/>
        <end position="1546"/>
    </location>
</feature>
<dbReference type="Pfam" id="PF24538">
    <property type="entry name" value="DUF7599"/>
    <property type="match status" value="1"/>
</dbReference>
<feature type="region of interest" description="Disordered" evidence="6">
    <location>
        <begin position="1012"/>
        <end position="1039"/>
    </location>
</feature>
<feature type="region of interest" description="Disordered" evidence="6">
    <location>
        <begin position="1179"/>
        <end position="1241"/>
    </location>
</feature>
<keyword evidence="3" id="KW-0238">DNA-binding</keyword>
<feature type="compositionally biased region" description="Polar residues" evidence="6">
    <location>
        <begin position="765"/>
        <end position="780"/>
    </location>
</feature>
<feature type="domain" description="DUF7599" evidence="9">
    <location>
        <begin position="345"/>
        <end position="429"/>
    </location>
</feature>
<dbReference type="GO" id="GO:0003677">
    <property type="term" value="F:DNA binding"/>
    <property type="evidence" value="ECO:0007669"/>
    <property type="project" value="UniProtKB-KW"/>
</dbReference>
<feature type="region of interest" description="Disordered" evidence="6">
    <location>
        <begin position="584"/>
        <end position="606"/>
    </location>
</feature>
<dbReference type="InterPro" id="IPR046488">
    <property type="entry name" value="Sfc3/Tfc3_C"/>
</dbReference>
<feature type="compositionally biased region" description="Basic residues" evidence="6">
    <location>
        <begin position="890"/>
        <end position="901"/>
    </location>
</feature>
<feature type="region of interest" description="Disordered" evidence="6">
    <location>
        <begin position="1417"/>
        <end position="1441"/>
    </location>
</feature>
<dbReference type="PANTHER" id="PTHR15180:SF1">
    <property type="entry name" value="GENERAL TRANSCRIPTION FACTOR 3C POLYPEPTIDE 1"/>
    <property type="match status" value="1"/>
</dbReference>
<feature type="compositionally biased region" description="Low complexity" evidence="6">
    <location>
        <begin position="867"/>
        <end position="878"/>
    </location>
</feature>
<dbReference type="Proteomes" id="UP000308768">
    <property type="component" value="Unassembled WGS sequence"/>
</dbReference>
<comment type="subcellular location">
    <subcellularLocation>
        <location evidence="1">Nucleus</location>
    </subcellularLocation>
</comment>
<dbReference type="PANTHER" id="PTHR15180">
    <property type="entry name" value="GENERAL TRANSCRIPTION FACTOR 3C POLYPEPTIDE 1"/>
    <property type="match status" value="1"/>
</dbReference>
<dbReference type="InterPro" id="IPR044210">
    <property type="entry name" value="Tfc3-like"/>
</dbReference>
<dbReference type="InterPro" id="IPR056020">
    <property type="entry name" value="DUF7599"/>
</dbReference>
<keyword evidence="5" id="KW-0539">Nucleus</keyword>
<feature type="region of interest" description="Disordered" evidence="6">
    <location>
        <begin position="1536"/>
        <end position="1578"/>
    </location>
</feature>
<evidence type="ECO:0000259" key="7">
    <source>
        <dbReference type="Pfam" id="PF04182"/>
    </source>
</evidence>
<dbReference type="STRING" id="331657.A0A4U0X0J4"/>
<feature type="compositionally biased region" description="Polar residues" evidence="6">
    <location>
        <begin position="1230"/>
        <end position="1239"/>
    </location>
</feature>
<evidence type="ECO:0000256" key="1">
    <source>
        <dbReference type="ARBA" id="ARBA00004123"/>
    </source>
</evidence>
<dbReference type="InterPro" id="IPR035625">
    <property type="entry name" value="Tfc3-like_eWH"/>
</dbReference>
<evidence type="ECO:0000259" key="9">
    <source>
        <dbReference type="Pfam" id="PF24538"/>
    </source>
</evidence>
<evidence type="ECO:0000256" key="4">
    <source>
        <dbReference type="ARBA" id="ARBA00023163"/>
    </source>
</evidence>
<organism evidence="10 11">
    <name type="scientific">Cryomyces minteri</name>
    <dbReference type="NCBI Taxonomy" id="331657"/>
    <lineage>
        <taxon>Eukaryota</taxon>
        <taxon>Fungi</taxon>
        <taxon>Dikarya</taxon>
        <taxon>Ascomycota</taxon>
        <taxon>Pezizomycotina</taxon>
        <taxon>Dothideomycetes</taxon>
        <taxon>Dothideomycetes incertae sedis</taxon>
        <taxon>Cryomyces</taxon>
    </lineage>
</organism>
<dbReference type="GO" id="GO:0005634">
    <property type="term" value="C:nucleus"/>
    <property type="evidence" value="ECO:0007669"/>
    <property type="project" value="UniProtKB-SubCell"/>
</dbReference>
<feature type="region of interest" description="Disordered" evidence="6">
    <location>
        <begin position="722"/>
        <end position="815"/>
    </location>
</feature>
<feature type="compositionally biased region" description="Polar residues" evidence="6">
    <location>
        <begin position="748"/>
        <end position="758"/>
    </location>
</feature>
<feature type="compositionally biased region" description="Polar residues" evidence="6">
    <location>
        <begin position="1074"/>
        <end position="1089"/>
    </location>
</feature>
<feature type="compositionally biased region" description="Basic residues" evidence="6">
    <location>
        <begin position="784"/>
        <end position="800"/>
    </location>
</feature>
<feature type="region of interest" description="Disordered" evidence="6">
    <location>
        <begin position="633"/>
        <end position="707"/>
    </location>
</feature>
<keyword evidence="11" id="KW-1185">Reference proteome</keyword>
<keyword evidence="2" id="KW-0597">Phosphoprotein</keyword>
<dbReference type="OrthoDB" id="5403573at2759"/>
<evidence type="ECO:0000256" key="2">
    <source>
        <dbReference type="ARBA" id="ARBA00022553"/>
    </source>
</evidence>
<reference evidence="10 11" key="1">
    <citation type="submission" date="2017-03" db="EMBL/GenBank/DDBJ databases">
        <title>Genomes of endolithic fungi from Antarctica.</title>
        <authorList>
            <person name="Coleine C."/>
            <person name="Masonjones S."/>
            <person name="Stajich J.E."/>
        </authorList>
    </citation>
    <scope>NUCLEOTIDE SEQUENCE [LARGE SCALE GENOMIC DNA]</scope>
    <source>
        <strain evidence="10 11">CCFEE 5187</strain>
    </source>
</reference>
<evidence type="ECO:0000259" key="8">
    <source>
        <dbReference type="Pfam" id="PF20222"/>
    </source>
</evidence>
<dbReference type="GO" id="GO:0000127">
    <property type="term" value="C:transcription factor TFIIIC complex"/>
    <property type="evidence" value="ECO:0007669"/>
    <property type="project" value="InterPro"/>
</dbReference>